<evidence type="ECO:0008006" key="2">
    <source>
        <dbReference type="Google" id="ProtNLM"/>
    </source>
</evidence>
<organism evidence="1">
    <name type="scientific">Sesamum radiatum</name>
    <name type="common">Black benniseed</name>
    <dbReference type="NCBI Taxonomy" id="300843"/>
    <lineage>
        <taxon>Eukaryota</taxon>
        <taxon>Viridiplantae</taxon>
        <taxon>Streptophyta</taxon>
        <taxon>Embryophyta</taxon>
        <taxon>Tracheophyta</taxon>
        <taxon>Spermatophyta</taxon>
        <taxon>Magnoliopsida</taxon>
        <taxon>eudicotyledons</taxon>
        <taxon>Gunneridae</taxon>
        <taxon>Pentapetalae</taxon>
        <taxon>asterids</taxon>
        <taxon>lamiids</taxon>
        <taxon>Lamiales</taxon>
        <taxon>Pedaliaceae</taxon>
        <taxon>Sesamum</taxon>
    </lineage>
</organism>
<dbReference type="InterPro" id="IPR036691">
    <property type="entry name" value="Endo/exonu/phosph_ase_sf"/>
</dbReference>
<sequence length="156" mass="17185">MAFNSLDIGDPAGSRIWLCWNPVEVDVDILRADEQFIHCSLLNKSTSTRCLITVVYGDCELIRRRNLWDGLRSIAEDAPAEPWGVLGDFNAVLDVSESCGRSVENITAMTEFRELITDVGLVHIPFTGCPSLGTIAVREVAVFGVALTGFWSMEYG</sequence>
<name>A0AAW2TY50_SESRA</name>
<proteinExistence type="predicted"/>
<dbReference type="AlphaFoldDB" id="A0AAW2TY50"/>
<protein>
    <recommendedName>
        <fullName evidence="2">Endonuclease/exonuclease/phosphatase domain-containing protein</fullName>
    </recommendedName>
</protein>
<dbReference type="EMBL" id="JACGWJ010000007">
    <property type="protein sequence ID" value="KAL0409484.1"/>
    <property type="molecule type" value="Genomic_DNA"/>
</dbReference>
<comment type="caution">
    <text evidence="1">The sequence shown here is derived from an EMBL/GenBank/DDBJ whole genome shotgun (WGS) entry which is preliminary data.</text>
</comment>
<dbReference type="SUPFAM" id="SSF56219">
    <property type="entry name" value="DNase I-like"/>
    <property type="match status" value="1"/>
</dbReference>
<gene>
    <name evidence="1" type="ORF">Sradi_1882800</name>
</gene>
<accession>A0AAW2TY50</accession>
<reference evidence="1" key="2">
    <citation type="journal article" date="2024" name="Plant">
        <title>Genomic evolution and insights into agronomic trait innovations of Sesamum species.</title>
        <authorList>
            <person name="Miao H."/>
            <person name="Wang L."/>
            <person name="Qu L."/>
            <person name="Liu H."/>
            <person name="Sun Y."/>
            <person name="Le M."/>
            <person name="Wang Q."/>
            <person name="Wei S."/>
            <person name="Zheng Y."/>
            <person name="Lin W."/>
            <person name="Duan Y."/>
            <person name="Cao H."/>
            <person name="Xiong S."/>
            <person name="Wang X."/>
            <person name="Wei L."/>
            <person name="Li C."/>
            <person name="Ma Q."/>
            <person name="Ju M."/>
            <person name="Zhao R."/>
            <person name="Li G."/>
            <person name="Mu C."/>
            <person name="Tian Q."/>
            <person name="Mei H."/>
            <person name="Zhang T."/>
            <person name="Gao T."/>
            <person name="Zhang H."/>
        </authorList>
    </citation>
    <scope>NUCLEOTIDE SEQUENCE</scope>
    <source>
        <strain evidence="1">G02</strain>
    </source>
</reference>
<reference evidence="1" key="1">
    <citation type="submission" date="2020-06" db="EMBL/GenBank/DDBJ databases">
        <authorList>
            <person name="Li T."/>
            <person name="Hu X."/>
            <person name="Zhang T."/>
            <person name="Song X."/>
            <person name="Zhang H."/>
            <person name="Dai N."/>
            <person name="Sheng W."/>
            <person name="Hou X."/>
            <person name="Wei L."/>
        </authorList>
    </citation>
    <scope>NUCLEOTIDE SEQUENCE</scope>
    <source>
        <strain evidence="1">G02</strain>
        <tissue evidence="1">Leaf</tissue>
    </source>
</reference>
<dbReference type="Gene3D" id="3.60.10.10">
    <property type="entry name" value="Endonuclease/exonuclease/phosphatase"/>
    <property type="match status" value="1"/>
</dbReference>
<evidence type="ECO:0000313" key="1">
    <source>
        <dbReference type="EMBL" id="KAL0409484.1"/>
    </source>
</evidence>